<evidence type="ECO:0000313" key="1">
    <source>
        <dbReference type="EMBL" id="GAJ16106.1"/>
    </source>
</evidence>
<proteinExistence type="predicted"/>
<comment type="caution">
    <text evidence="1">The sequence shown here is derived from an EMBL/GenBank/DDBJ whole genome shotgun (WGS) entry which is preliminary data.</text>
</comment>
<dbReference type="AlphaFoldDB" id="X1VKI8"/>
<feature type="non-terminal residue" evidence="1">
    <location>
        <position position="1"/>
    </location>
</feature>
<name>X1VKI8_9ZZZZ</name>
<sequence length="60" mass="7295">ADYTKMDLILRYEMKVVKASDIWCCYLPEILEIKNRKEKLYCMYVDNTFNSEFLNICRTD</sequence>
<reference evidence="1" key="1">
    <citation type="journal article" date="2014" name="Front. Microbiol.">
        <title>High frequency of phylogenetically diverse reductive dehalogenase-homologous genes in deep subseafloor sedimentary metagenomes.</title>
        <authorList>
            <person name="Kawai M."/>
            <person name="Futagami T."/>
            <person name="Toyoda A."/>
            <person name="Takaki Y."/>
            <person name="Nishi S."/>
            <person name="Hori S."/>
            <person name="Arai W."/>
            <person name="Tsubouchi T."/>
            <person name="Morono Y."/>
            <person name="Uchiyama I."/>
            <person name="Ito T."/>
            <person name="Fujiyama A."/>
            <person name="Inagaki F."/>
            <person name="Takami H."/>
        </authorList>
    </citation>
    <scope>NUCLEOTIDE SEQUENCE</scope>
    <source>
        <strain evidence="1">Expedition CK06-06</strain>
    </source>
</reference>
<gene>
    <name evidence="1" type="ORF">S12H4_42884</name>
</gene>
<dbReference type="EMBL" id="BARW01026277">
    <property type="protein sequence ID" value="GAJ16106.1"/>
    <property type="molecule type" value="Genomic_DNA"/>
</dbReference>
<accession>X1VKI8</accession>
<organism evidence="1">
    <name type="scientific">marine sediment metagenome</name>
    <dbReference type="NCBI Taxonomy" id="412755"/>
    <lineage>
        <taxon>unclassified sequences</taxon>
        <taxon>metagenomes</taxon>
        <taxon>ecological metagenomes</taxon>
    </lineage>
</organism>
<protein>
    <submittedName>
        <fullName evidence="1">Uncharacterized protein</fullName>
    </submittedName>
</protein>